<dbReference type="InterPro" id="IPR002495">
    <property type="entry name" value="Glyco_trans_8"/>
</dbReference>
<keyword evidence="1" id="KW-0812">Transmembrane</keyword>
<dbReference type="SUPFAM" id="SSF53448">
    <property type="entry name" value="Nucleotide-diphospho-sugar transferases"/>
    <property type="match status" value="1"/>
</dbReference>
<sequence length="371" mass="43048">MTLSDFPEFSQNMAFLFIRSKKYLFALFLSMCAIFILWKLGFINTNLNSVPSNHLEIFKDSSGKPSLLEYRHGNPIDLAIIFRHGKDKEKLQNHLHVAMDSILAYSSIPVRLHIVTDEESFKVASRIIDALVKVHQKSFEVVFVSTEKVRLLSAEESTLSLLQEFFTSRSQVYYRDPLFFFSLFLYDILPGLKRVILMDIDVRFEADIAELETYFSRFESSHVMAMTHELSPAYLHALERYRKDNPHTRLGSASSEGGFPGYNSGIMLVDIERLKQSAVIKSYLERSVLYGRSDHYKFRGDLGDQDLYTLIAFDHPELFYTLPCQWNRQLCQWWRDKGYAHIFDRYFACSGRIKVYHGNCGSVMPSKVKVN</sequence>
<keyword evidence="1" id="KW-1133">Transmembrane helix</keyword>
<protein>
    <submittedName>
        <fullName evidence="3">Xyloside xylosyltransferase 1 isoform X1</fullName>
    </submittedName>
</protein>
<dbReference type="GO" id="GO:0016266">
    <property type="term" value="P:protein O-linked glycosylation via N-acetyl-galactosamine"/>
    <property type="evidence" value="ECO:0007669"/>
    <property type="project" value="TreeGrafter"/>
</dbReference>
<dbReference type="OrthoDB" id="411524at2759"/>
<dbReference type="KEGG" id="hazt:108666219"/>
<reference evidence="3" key="1">
    <citation type="submission" date="2025-08" db="UniProtKB">
        <authorList>
            <consortium name="RefSeq"/>
        </authorList>
    </citation>
    <scope>IDENTIFICATION</scope>
    <source>
        <tissue evidence="3">Whole organism</tissue>
    </source>
</reference>
<dbReference type="RefSeq" id="XP_018008545.2">
    <property type="nucleotide sequence ID" value="XM_018153056.2"/>
</dbReference>
<dbReference type="Proteomes" id="UP000694843">
    <property type="component" value="Unplaced"/>
</dbReference>
<dbReference type="OMA" id="QPHFSSH"/>
<dbReference type="AlphaFoldDB" id="A0A8B7N4M5"/>
<accession>A0A8B7N4M5</accession>
<dbReference type="InterPro" id="IPR029044">
    <property type="entry name" value="Nucleotide-diphossugar_trans"/>
</dbReference>
<dbReference type="GO" id="GO:0005789">
    <property type="term" value="C:endoplasmic reticulum membrane"/>
    <property type="evidence" value="ECO:0007669"/>
    <property type="project" value="TreeGrafter"/>
</dbReference>
<dbReference type="GeneID" id="108666219"/>
<evidence type="ECO:0000313" key="2">
    <source>
        <dbReference type="Proteomes" id="UP000694843"/>
    </source>
</evidence>
<dbReference type="Pfam" id="PF01501">
    <property type="entry name" value="Glyco_transf_8"/>
    <property type="match status" value="1"/>
</dbReference>
<proteinExistence type="predicted"/>
<name>A0A8B7N4M5_HYAAZ</name>
<evidence type="ECO:0000313" key="3">
    <source>
        <dbReference type="RefSeq" id="XP_018008545.2"/>
    </source>
</evidence>
<keyword evidence="2" id="KW-1185">Reference proteome</keyword>
<dbReference type="PANTHER" id="PTHR46612">
    <property type="entry name" value="XYLOSIDE XYLOSYLTRANSFERASE 1"/>
    <property type="match status" value="1"/>
</dbReference>
<dbReference type="GO" id="GO:0140560">
    <property type="term" value="F:xylosyl alpha-1,3-xylosyltransferase activity"/>
    <property type="evidence" value="ECO:0007669"/>
    <property type="project" value="TreeGrafter"/>
</dbReference>
<dbReference type="Gene3D" id="3.90.550.10">
    <property type="entry name" value="Spore Coat Polysaccharide Biosynthesis Protein SpsA, Chain A"/>
    <property type="match status" value="1"/>
</dbReference>
<gene>
    <name evidence="3" type="primary">LOC108666219</name>
</gene>
<feature type="transmembrane region" description="Helical" evidence="1">
    <location>
        <begin position="23"/>
        <end position="43"/>
    </location>
</feature>
<keyword evidence="1" id="KW-0472">Membrane</keyword>
<evidence type="ECO:0000256" key="1">
    <source>
        <dbReference type="SAM" id="Phobius"/>
    </source>
</evidence>
<dbReference type="InterPro" id="IPR042465">
    <property type="entry name" value="XXLT1"/>
</dbReference>
<organism evidence="2 3">
    <name type="scientific">Hyalella azteca</name>
    <name type="common">Amphipod</name>
    <dbReference type="NCBI Taxonomy" id="294128"/>
    <lineage>
        <taxon>Eukaryota</taxon>
        <taxon>Metazoa</taxon>
        <taxon>Ecdysozoa</taxon>
        <taxon>Arthropoda</taxon>
        <taxon>Crustacea</taxon>
        <taxon>Multicrustacea</taxon>
        <taxon>Malacostraca</taxon>
        <taxon>Eumalacostraca</taxon>
        <taxon>Peracarida</taxon>
        <taxon>Amphipoda</taxon>
        <taxon>Senticaudata</taxon>
        <taxon>Talitrida</taxon>
        <taxon>Talitroidea</taxon>
        <taxon>Hyalellidae</taxon>
        <taxon>Hyalella</taxon>
    </lineage>
</organism>
<dbReference type="PANTHER" id="PTHR46612:SF1">
    <property type="entry name" value="XYLOSIDE XYLOSYLTRANSFERASE 1"/>
    <property type="match status" value="1"/>
</dbReference>